<accession>A0AAV5ENZ6</accession>
<evidence type="ECO:0000313" key="1">
    <source>
        <dbReference type="EMBL" id="GJN23995.1"/>
    </source>
</evidence>
<protein>
    <submittedName>
        <fullName evidence="1">Uncharacterized protein</fullName>
    </submittedName>
</protein>
<dbReference type="EMBL" id="BQKI01000076">
    <property type="protein sequence ID" value="GJN23995.1"/>
    <property type="molecule type" value="Genomic_DNA"/>
</dbReference>
<sequence>MDLAPAIVTAVPLKIRQQRTVEQALMGRQWPTDIKAGLSLIGLYEYFHLWDALQEVELTTEQDRHIWKWDSSGTFSTKSAYQAFHNGAITFEPWLIKPFIMEPLLLNLGDVYEKPGLHPNEKSSSGSQSAIGVGLLIDWQEEVCRILPAVCFVTKQMRTCNTFSLIVYLQGNFGSKY</sequence>
<name>A0AAV5ENZ6_ELECO</name>
<comment type="caution">
    <text evidence="1">The sequence shown here is derived from an EMBL/GenBank/DDBJ whole genome shotgun (WGS) entry which is preliminary data.</text>
</comment>
<reference evidence="1" key="1">
    <citation type="journal article" date="2018" name="DNA Res.">
        <title>Multiple hybrid de novo genome assembly of finger millet, an orphan allotetraploid crop.</title>
        <authorList>
            <person name="Hatakeyama M."/>
            <person name="Aluri S."/>
            <person name="Balachadran M.T."/>
            <person name="Sivarajan S.R."/>
            <person name="Patrignani A."/>
            <person name="Gruter S."/>
            <person name="Poveda L."/>
            <person name="Shimizu-Inatsugi R."/>
            <person name="Baeten J."/>
            <person name="Francoijs K.J."/>
            <person name="Nataraja K.N."/>
            <person name="Reddy Y.A.N."/>
            <person name="Phadnis S."/>
            <person name="Ravikumar R.L."/>
            <person name="Schlapbach R."/>
            <person name="Sreeman S.M."/>
            <person name="Shimizu K.K."/>
        </authorList>
    </citation>
    <scope>NUCLEOTIDE SEQUENCE</scope>
</reference>
<organism evidence="1 2">
    <name type="scientific">Eleusine coracana subsp. coracana</name>
    <dbReference type="NCBI Taxonomy" id="191504"/>
    <lineage>
        <taxon>Eukaryota</taxon>
        <taxon>Viridiplantae</taxon>
        <taxon>Streptophyta</taxon>
        <taxon>Embryophyta</taxon>
        <taxon>Tracheophyta</taxon>
        <taxon>Spermatophyta</taxon>
        <taxon>Magnoliopsida</taxon>
        <taxon>Liliopsida</taxon>
        <taxon>Poales</taxon>
        <taxon>Poaceae</taxon>
        <taxon>PACMAD clade</taxon>
        <taxon>Chloridoideae</taxon>
        <taxon>Cynodonteae</taxon>
        <taxon>Eleusininae</taxon>
        <taxon>Eleusine</taxon>
    </lineage>
</organism>
<proteinExistence type="predicted"/>
<reference evidence="1" key="2">
    <citation type="submission" date="2021-12" db="EMBL/GenBank/DDBJ databases">
        <title>Resequencing data analysis of finger millet.</title>
        <authorList>
            <person name="Hatakeyama M."/>
            <person name="Aluri S."/>
            <person name="Balachadran M.T."/>
            <person name="Sivarajan S.R."/>
            <person name="Poveda L."/>
            <person name="Shimizu-Inatsugi R."/>
            <person name="Schlapbach R."/>
            <person name="Sreeman S.M."/>
            <person name="Shimizu K.K."/>
        </authorList>
    </citation>
    <scope>NUCLEOTIDE SEQUENCE</scope>
</reference>
<keyword evidence="2" id="KW-1185">Reference proteome</keyword>
<gene>
    <name evidence="1" type="primary">gb11699</name>
    <name evidence="1" type="ORF">PR202_gb11699</name>
</gene>
<evidence type="ECO:0000313" key="2">
    <source>
        <dbReference type="Proteomes" id="UP001054889"/>
    </source>
</evidence>
<dbReference type="AlphaFoldDB" id="A0AAV5ENZ6"/>
<dbReference type="Proteomes" id="UP001054889">
    <property type="component" value="Unassembled WGS sequence"/>
</dbReference>